<organism evidence="6 7">
    <name type="scientific">Actinocorallia herbida</name>
    <dbReference type="NCBI Taxonomy" id="58109"/>
    <lineage>
        <taxon>Bacteria</taxon>
        <taxon>Bacillati</taxon>
        <taxon>Actinomycetota</taxon>
        <taxon>Actinomycetes</taxon>
        <taxon>Streptosporangiales</taxon>
        <taxon>Thermomonosporaceae</taxon>
        <taxon>Actinocorallia</taxon>
    </lineage>
</organism>
<dbReference type="SUPFAM" id="SSF53850">
    <property type="entry name" value="Periplasmic binding protein-like II"/>
    <property type="match status" value="1"/>
</dbReference>
<keyword evidence="2" id="KW-0805">Transcription regulation</keyword>
<reference evidence="6 7" key="1">
    <citation type="submission" date="2018-11" db="EMBL/GenBank/DDBJ databases">
        <title>Sequencing the genomes of 1000 actinobacteria strains.</title>
        <authorList>
            <person name="Klenk H.-P."/>
        </authorList>
    </citation>
    <scope>NUCLEOTIDE SEQUENCE [LARGE SCALE GENOMIC DNA]</scope>
    <source>
        <strain evidence="6 7">DSM 44254</strain>
    </source>
</reference>
<dbReference type="SUPFAM" id="SSF46785">
    <property type="entry name" value="Winged helix' DNA-binding domain"/>
    <property type="match status" value="1"/>
</dbReference>
<dbReference type="GO" id="GO:0003700">
    <property type="term" value="F:DNA-binding transcription factor activity"/>
    <property type="evidence" value="ECO:0007669"/>
    <property type="project" value="InterPro"/>
</dbReference>
<dbReference type="PANTHER" id="PTHR30346">
    <property type="entry name" value="TRANSCRIPTIONAL DUAL REGULATOR HCAR-RELATED"/>
    <property type="match status" value="1"/>
</dbReference>
<dbReference type="PROSITE" id="PS50931">
    <property type="entry name" value="HTH_LYSR"/>
    <property type="match status" value="1"/>
</dbReference>
<dbReference type="CDD" id="cd08414">
    <property type="entry name" value="PBP2_LTTR_aromatics_like"/>
    <property type="match status" value="1"/>
</dbReference>
<protein>
    <submittedName>
        <fullName evidence="6">LysR family transcriptional regulator</fullName>
    </submittedName>
</protein>
<dbReference type="Gene3D" id="1.10.10.10">
    <property type="entry name" value="Winged helix-like DNA-binding domain superfamily/Winged helix DNA-binding domain"/>
    <property type="match status" value="1"/>
</dbReference>
<proteinExistence type="inferred from homology"/>
<dbReference type="Pfam" id="PF00126">
    <property type="entry name" value="HTH_1"/>
    <property type="match status" value="1"/>
</dbReference>
<dbReference type="RefSeq" id="WP_211359645.1">
    <property type="nucleotide sequence ID" value="NZ_RJKE01000001.1"/>
</dbReference>
<accession>A0A3N1CTW2</accession>
<dbReference type="InterPro" id="IPR036390">
    <property type="entry name" value="WH_DNA-bd_sf"/>
</dbReference>
<evidence type="ECO:0000256" key="3">
    <source>
        <dbReference type="ARBA" id="ARBA00023125"/>
    </source>
</evidence>
<dbReference type="GO" id="GO:0032993">
    <property type="term" value="C:protein-DNA complex"/>
    <property type="evidence" value="ECO:0007669"/>
    <property type="project" value="TreeGrafter"/>
</dbReference>
<evidence type="ECO:0000313" key="6">
    <source>
        <dbReference type="EMBL" id="ROO84757.1"/>
    </source>
</evidence>
<evidence type="ECO:0000256" key="4">
    <source>
        <dbReference type="ARBA" id="ARBA00023163"/>
    </source>
</evidence>
<keyword evidence="4" id="KW-0804">Transcription</keyword>
<name>A0A3N1CTW2_9ACTN</name>
<evidence type="ECO:0000313" key="7">
    <source>
        <dbReference type="Proteomes" id="UP000272400"/>
    </source>
</evidence>
<dbReference type="InterPro" id="IPR036388">
    <property type="entry name" value="WH-like_DNA-bd_sf"/>
</dbReference>
<dbReference type="PANTHER" id="PTHR30346:SF0">
    <property type="entry name" value="HCA OPERON TRANSCRIPTIONAL ACTIVATOR HCAR"/>
    <property type="match status" value="1"/>
</dbReference>
<dbReference type="AlphaFoldDB" id="A0A3N1CTW2"/>
<dbReference type="GO" id="GO:0003677">
    <property type="term" value="F:DNA binding"/>
    <property type="evidence" value="ECO:0007669"/>
    <property type="project" value="UniProtKB-KW"/>
</dbReference>
<evidence type="ECO:0000259" key="5">
    <source>
        <dbReference type="PROSITE" id="PS50931"/>
    </source>
</evidence>
<evidence type="ECO:0000256" key="1">
    <source>
        <dbReference type="ARBA" id="ARBA00009437"/>
    </source>
</evidence>
<sequence>MDRGPGIELRDIEIFLVLAEELHFGRTAERLRLSQARVSQSIGKQERRVGAPLFERTSRSVRLTVIGARLRDDLRQGHDLIRAALARAESTARGVLGTLRLGVMGALGHELAPVVAAFRDKHPDADVRFVEFHFSDPFAPLRAGDTDVQLLWLPVREPDLAVGPPLFTEGRVLAVAEDSPLALHPSASLEDLADRSALDPGPDVPAYWFESMLPAATPRGRPIPRGPRATTFHAVLAQVAAGRIVCPLNAHVVRYYSHPGIAFVPIHDAPATEWSLVWPAARATPLVEAFTDAARTLFPQPVPLR</sequence>
<dbReference type="Proteomes" id="UP000272400">
    <property type="component" value="Unassembled WGS sequence"/>
</dbReference>
<dbReference type="Pfam" id="PF03466">
    <property type="entry name" value="LysR_substrate"/>
    <property type="match status" value="1"/>
</dbReference>
<dbReference type="Gene3D" id="3.40.190.10">
    <property type="entry name" value="Periplasmic binding protein-like II"/>
    <property type="match status" value="2"/>
</dbReference>
<gene>
    <name evidence="6" type="ORF">EDD29_2285</name>
</gene>
<comment type="similarity">
    <text evidence="1">Belongs to the LysR transcriptional regulatory family.</text>
</comment>
<keyword evidence="7" id="KW-1185">Reference proteome</keyword>
<feature type="domain" description="HTH lysR-type" evidence="5">
    <location>
        <begin position="7"/>
        <end position="64"/>
    </location>
</feature>
<dbReference type="InterPro" id="IPR005119">
    <property type="entry name" value="LysR_subst-bd"/>
</dbReference>
<dbReference type="InterPro" id="IPR000847">
    <property type="entry name" value="LysR_HTH_N"/>
</dbReference>
<keyword evidence="3" id="KW-0238">DNA-binding</keyword>
<comment type="caution">
    <text evidence="6">The sequence shown here is derived from an EMBL/GenBank/DDBJ whole genome shotgun (WGS) entry which is preliminary data.</text>
</comment>
<dbReference type="EMBL" id="RJKE01000001">
    <property type="protein sequence ID" value="ROO84757.1"/>
    <property type="molecule type" value="Genomic_DNA"/>
</dbReference>
<evidence type="ECO:0000256" key="2">
    <source>
        <dbReference type="ARBA" id="ARBA00023015"/>
    </source>
</evidence>